<proteinExistence type="inferred from homology"/>
<keyword evidence="3" id="KW-1185">Reference proteome</keyword>
<dbReference type="Proteomes" id="UP001188597">
    <property type="component" value="Unassembled WGS sequence"/>
</dbReference>
<gene>
    <name evidence="2" type="ORF">RJ639_031095</name>
</gene>
<protein>
    <submittedName>
        <fullName evidence="2">Uncharacterized protein</fullName>
    </submittedName>
</protein>
<dbReference type="PANTHER" id="PTHR31175">
    <property type="entry name" value="AUXIN-RESPONSIVE FAMILY PROTEIN"/>
    <property type="match status" value="1"/>
</dbReference>
<comment type="caution">
    <text evidence="2">The sequence shown here is derived from an EMBL/GenBank/DDBJ whole genome shotgun (WGS) entry which is preliminary data.</text>
</comment>
<accession>A0AA89BBZ0</accession>
<evidence type="ECO:0000313" key="2">
    <source>
        <dbReference type="EMBL" id="KAK3037724.1"/>
    </source>
</evidence>
<dbReference type="EMBL" id="JAVXUP010000115">
    <property type="protein sequence ID" value="KAK3037724.1"/>
    <property type="molecule type" value="Genomic_DNA"/>
</dbReference>
<organism evidence="2 3">
    <name type="scientific">Escallonia herrerae</name>
    <dbReference type="NCBI Taxonomy" id="1293975"/>
    <lineage>
        <taxon>Eukaryota</taxon>
        <taxon>Viridiplantae</taxon>
        <taxon>Streptophyta</taxon>
        <taxon>Embryophyta</taxon>
        <taxon>Tracheophyta</taxon>
        <taxon>Spermatophyta</taxon>
        <taxon>Magnoliopsida</taxon>
        <taxon>eudicotyledons</taxon>
        <taxon>Gunneridae</taxon>
        <taxon>Pentapetalae</taxon>
        <taxon>asterids</taxon>
        <taxon>campanulids</taxon>
        <taxon>Escalloniales</taxon>
        <taxon>Escalloniaceae</taxon>
        <taxon>Escallonia</taxon>
    </lineage>
</organism>
<dbReference type="Pfam" id="PF02519">
    <property type="entry name" value="Auxin_inducible"/>
    <property type="match status" value="1"/>
</dbReference>
<evidence type="ECO:0000256" key="1">
    <source>
        <dbReference type="ARBA" id="ARBA00006974"/>
    </source>
</evidence>
<comment type="similarity">
    <text evidence="1">Belongs to the ARG7 family.</text>
</comment>
<dbReference type="PANTHER" id="PTHR31175:SF82">
    <property type="entry name" value="AUXIN-RESPONSIVE PROTEIN SAUR65"/>
    <property type="match status" value="1"/>
</dbReference>
<dbReference type="GO" id="GO:0009733">
    <property type="term" value="P:response to auxin"/>
    <property type="evidence" value="ECO:0007669"/>
    <property type="project" value="InterPro"/>
</dbReference>
<dbReference type="AlphaFoldDB" id="A0AA89BBZ0"/>
<dbReference type="InterPro" id="IPR003676">
    <property type="entry name" value="SAUR_fam"/>
</dbReference>
<evidence type="ECO:0000313" key="3">
    <source>
        <dbReference type="Proteomes" id="UP001188597"/>
    </source>
</evidence>
<name>A0AA89BBZ0_9ASTE</name>
<sequence>MVRKWQDLVVIRRKRISLPKIDGNVEIENLVVPLVADIGYFVVYSDDGRRFVIPLVYLKNEVWRQLLEMSEEEFGQPGDSPIRLPCHAFLLEYITSLIRRGVAEDVEKALAMSVCRSRYFTSSSLHQGPRKQPLLVY</sequence>
<reference evidence="2" key="1">
    <citation type="submission" date="2022-12" db="EMBL/GenBank/DDBJ databases">
        <title>Draft genome assemblies for two species of Escallonia (Escalloniales).</title>
        <authorList>
            <person name="Chanderbali A."/>
            <person name="Dervinis C."/>
            <person name="Anghel I."/>
            <person name="Soltis D."/>
            <person name="Soltis P."/>
            <person name="Zapata F."/>
        </authorList>
    </citation>
    <scope>NUCLEOTIDE SEQUENCE</scope>
    <source>
        <strain evidence="2">UCBG64.0493</strain>
        <tissue evidence="2">Leaf</tissue>
    </source>
</reference>